<organism evidence="1 2">
    <name type="scientific">Acidiphilium iwatense</name>
    <dbReference type="NCBI Taxonomy" id="768198"/>
    <lineage>
        <taxon>Bacteria</taxon>
        <taxon>Pseudomonadati</taxon>
        <taxon>Pseudomonadota</taxon>
        <taxon>Alphaproteobacteria</taxon>
        <taxon>Acetobacterales</taxon>
        <taxon>Acidocellaceae</taxon>
        <taxon>Acidiphilium</taxon>
    </lineage>
</organism>
<evidence type="ECO:0008006" key="3">
    <source>
        <dbReference type="Google" id="ProtNLM"/>
    </source>
</evidence>
<dbReference type="RefSeq" id="WP_235702541.1">
    <property type="nucleotide sequence ID" value="NZ_JAKGBZ010000001.1"/>
</dbReference>
<proteinExistence type="predicted"/>
<sequence length="45" mass="5113">MTLHPHDMARWFSDLFADEARRPPSGVTGFDNRLAPIFPGRKPGF</sequence>
<evidence type="ECO:0000313" key="2">
    <source>
        <dbReference type="Proteomes" id="UP001521209"/>
    </source>
</evidence>
<comment type="caution">
    <text evidence="1">The sequence shown here is derived from an EMBL/GenBank/DDBJ whole genome shotgun (WGS) entry which is preliminary data.</text>
</comment>
<name>A0ABS9DRJ8_9PROT</name>
<reference evidence="1 2" key="1">
    <citation type="submission" date="2022-01" db="EMBL/GenBank/DDBJ databases">
        <authorList>
            <person name="Won M."/>
            <person name="Kim S.-J."/>
            <person name="Kwon S.-W."/>
        </authorList>
    </citation>
    <scope>NUCLEOTIDE SEQUENCE [LARGE SCALE GENOMIC DNA]</scope>
    <source>
        <strain evidence="1 2">KCTC 23505</strain>
    </source>
</reference>
<dbReference type="Proteomes" id="UP001521209">
    <property type="component" value="Unassembled WGS sequence"/>
</dbReference>
<keyword evidence="2" id="KW-1185">Reference proteome</keyword>
<gene>
    <name evidence="1" type="ORF">L2A60_01230</name>
</gene>
<protein>
    <recommendedName>
        <fullName evidence="3">Transposase</fullName>
    </recommendedName>
</protein>
<evidence type="ECO:0000313" key="1">
    <source>
        <dbReference type="EMBL" id="MCF3945307.1"/>
    </source>
</evidence>
<accession>A0ABS9DRJ8</accession>
<dbReference type="EMBL" id="JAKGBZ010000001">
    <property type="protein sequence ID" value="MCF3945307.1"/>
    <property type="molecule type" value="Genomic_DNA"/>
</dbReference>